<dbReference type="CDD" id="cd01767">
    <property type="entry name" value="UBX"/>
    <property type="match status" value="1"/>
</dbReference>
<accession>A0A0D2FV21</accession>
<dbReference type="InterPro" id="IPR006577">
    <property type="entry name" value="UAS"/>
</dbReference>
<dbReference type="InterPro" id="IPR001012">
    <property type="entry name" value="UBX_dom"/>
</dbReference>
<name>A0A0D2FV21_9EURO</name>
<evidence type="ECO:0000256" key="1">
    <source>
        <dbReference type="ARBA" id="ARBA00023054"/>
    </source>
</evidence>
<feature type="compositionally biased region" description="Low complexity" evidence="2">
    <location>
        <begin position="439"/>
        <end position="453"/>
    </location>
</feature>
<dbReference type="SMART" id="SM00594">
    <property type="entry name" value="UAS"/>
    <property type="match status" value="1"/>
</dbReference>
<dbReference type="PANTHER" id="PTHR23322:SF1">
    <property type="entry name" value="FAS-ASSOCIATED FACTOR 2"/>
    <property type="match status" value="1"/>
</dbReference>
<dbReference type="InterPro" id="IPR036249">
    <property type="entry name" value="Thioredoxin-like_sf"/>
</dbReference>
<gene>
    <name evidence="4" type="ORF">PV04_02625</name>
</gene>
<dbReference type="CDD" id="cd14273">
    <property type="entry name" value="UBA_TAP-C_like"/>
    <property type="match status" value="1"/>
</dbReference>
<dbReference type="PANTHER" id="PTHR23322">
    <property type="entry name" value="FAS-ASSOCIATED PROTEIN"/>
    <property type="match status" value="1"/>
</dbReference>
<dbReference type="SMART" id="SM00166">
    <property type="entry name" value="UBX"/>
    <property type="match status" value="1"/>
</dbReference>
<dbReference type="EMBL" id="KN846957">
    <property type="protein sequence ID" value="KIW70350.1"/>
    <property type="molecule type" value="Genomic_DNA"/>
</dbReference>
<dbReference type="Proteomes" id="UP000054266">
    <property type="component" value="Unassembled WGS sequence"/>
</dbReference>
<feature type="compositionally biased region" description="Basic and acidic residues" evidence="2">
    <location>
        <begin position="455"/>
        <end position="487"/>
    </location>
</feature>
<keyword evidence="1" id="KW-0175">Coiled coil</keyword>
<evidence type="ECO:0000256" key="2">
    <source>
        <dbReference type="SAM" id="MobiDB-lite"/>
    </source>
</evidence>
<dbReference type="SUPFAM" id="SSF54236">
    <property type="entry name" value="Ubiquitin-like"/>
    <property type="match status" value="1"/>
</dbReference>
<dbReference type="InterPro" id="IPR009060">
    <property type="entry name" value="UBA-like_sf"/>
</dbReference>
<dbReference type="HOGENOM" id="CLU_020031_2_0_1"/>
<organism evidence="4 5">
    <name type="scientific">Phialophora macrospora</name>
    <dbReference type="NCBI Taxonomy" id="1851006"/>
    <lineage>
        <taxon>Eukaryota</taxon>
        <taxon>Fungi</taxon>
        <taxon>Dikarya</taxon>
        <taxon>Ascomycota</taxon>
        <taxon>Pezizomycotina</taxon>
        <taxon>Eurotiomycetes</taxon>
        <taxon>Chaetothyriomycetidae</taxon>
        <taxon>Chaetothyriales</taxon>
        <taxon>Herpotrichiellaceae</taxon>
        <taxon>Phialophora</taxon>
    </lineage>
</organism>
<dbReference type="Pfam" id="PF14555">
    <property type="entry name" value="UBA_4"/>
    <property type="match status" value="1"/>
</dbReference>
<protein>
    <recommendedName>
        <fullName evidence="3">UBX domain-containing protein</fullName>
    </recommendedName>
</protein>
<evidence type="ECO:0000313" key="4">
    <source>
        <dbReference type="EMBL" id="KIW70350.1"/>
    </source>
</evidence>
<dbReference type="AlphaFoldDB" id="A0A0D2FV21"/>
<dbReference type="GO" id="GO:0036503">
    <property type="term" value="P:ERAD pathway"/>
    <property type="evidence" value="ECO:0007669"/>
    <property type="project" value="TreeGrafter"/>
</dbReference>
<dbReference type="PROSITE" id="PS50033">
    <property type="entry name" value="UBX"/>
    <property type="match status" value="1"/>
</dbReference>
<feature type="region of interest" description="Disordered" evidence="2">
    <location>
        <begin position="439"/>
        <end position="487"/>
    </location>
</feature>
<dbReference type="Gene3D" id="3.40.30.10">
    <property type="entry name" value="Glutaredoxin"/>
    <property type="match status" value="1"/>
</dbReference>
<dbReference type="Gene3D" id="3.10.20.90">
    <property type="entry name" value="Phosphatidylinositol 3-kinase Catalytic Subunit, Chain A, domain 1"/>
    <property type="match status" value="1"/>
</dbReference>
<evidence type="ECO:0000259" key="3">
    <source>
        <dbReference type="PROSITE" id="PS50033"/>
    </source>
</evidence>
<dbReference type="Gene3D" id="1.10.8.10">
    <property type="entry name" value="DNA helicase RuvA subunit, C-terminal domain"/>
    <property type="match status" value="1"/>
</dbReference>
<dbReference type="InterPro" id="IPR029071">
    <property type="entry name" value="Ubiquitin-like_domsf"/>
</dbReference>
<dbReference type="Pfam" id="PF00789">
    <property type="entry name" value="UBX"/>
    <property type="match status" value="1"/>
</dbReference>
<evidence type="ECO:0000313" key="5">
    <source>
        <dbReference type="Proteomes" id="UP000054266"/>
    </source>
</evidence>
<feature type="domain" description="UBX" evidence="3">
    <location>
        <begin position="523"/>
        <end position="603"/>
    </location>
</feature>
<dbReference type="SUPFAM" id="SSF52833">
    <property type="entry name" value="Thioredoxin-like"/>
    <property type="match status" value="1"/>
</dbReference>
<dbReference type="InterPro" id="IPR050730">
    <property type="entry name" value="UBX_domain-protein"/>
</dbReference>
<dbReference type="SUPFAM" id="SSF46934">
    <property type="entry name" value="UBA-like"/>
    <property type="match status" value="1"/>
</dbReference>
<sequence>MLDGPSTTALPGRCLRVRCSVGGDDVEVGGRCRGSPQLHGITYAFLSLPESRRQPAKYCFLTDSISTEKRLEVKTRGARHVYFSVSITTTLLPAVSLAFDRTSTMATPDISQLTAAQQEALQTYTSVTDQDPVGAIPLLQRCEWNVQIAIARFFDGEPATDPLAEAQAQIPTASARQTANLQYENLLAATRPSLRTSRIDPEDIVNRVDTSGTVPEQTYRPSPLFSIIFTPVNILYRVFSTILSPFGFLVPTFLSRLFHRLLYQSQAQTRIQRRALPPAENARRFIREFSEEFGDNNDESSHGESSAPLLPFAESGFNLTLDTAKKDLKFLLVVLLSPSHDENTTYVRETLLSAQFKSFLNSHESDLILWGGNVRDSEAYQVSANLQCTKFPFAALICRSSEPGSSGQMTVVLRAVGPMPPAELVAKLGTAITSHQASLSAARAQQAERTATQNLRREQDSAYERSLAQDRERARRRREEEEAARRAEQQARELARLAEKKKSDMHQWRRWRAQSLPLEPASNVNDAIRVSIRMPSGERVIRKFHAETDLEELYAFVDCYEVVQARVPEAEDGKDVEEPEGYEHEYSFRLVSPMPRKVYDLQDGGSIGQRVGKGANLIVEPISEDEDEVDDE</sequence>
<reference evidence="4 5" key="1">
    <citation type="submission" date="2015-01" db="EMBL/GenBank/DDBJ databases">
        <title>The Genome Sequence of Capronia semiimmersa CBS27337.</title>
        <authorList>
            <consortium name="The Broad Institute Genomics Platform"/>
            <person name="Cuomo C."/>
            <person name="de Hoog S."/>
            <person name="Gorbushina A."/>
            <person name="Stielow B."/>
            <person name="Teixiera M."/>
            <person name="Abouelleil A."/>
            <person name="Chapman S.B."/>
            <person name="Priest M."/>
            <person name="Young S.K."/>
            <person name="Wortman J."/>
            <person name="Nusbaum C."/>
            <person name="Birren B."/>
        </authorList>
    </citation>
    <scope>NUCLEOTIDE SEQUENCE [LARGE SCALE GENOMIC DNA]</scope>
    <source>
        <strain evidence="4 5">CBS 27337</strain>
    </source>
</reference>
<dbReference type="GO" id="GO:0043130">
    <property type="term" value="F:ubiquitin binding"/>
    <property type="evidence" value="ECO:0007669"/>
    <property type="project" value="TreeGrafter"/>
</dbReference>
<dbReference type="STRING" id="5601.A0A0D2FV21"/>
<keyword evidence="5" id="KW-1185">Reference proteome</keyword>
<proteinExistence type="predicted"/>
<dbReference type="GO" id="GO:0005783">
    <property type="term" value="C:endoplasmic reticulum"/>
    <property type="evidence" value="ECO:0007669"/>
    <property type="project" value="TreeGrafter"/>
</dbReference>